<evidence type="ECO:0000256" key="5">
    <source>
        <dbReference type="RuleBase" id="RU000662"/>
    </source>
</evidence>
<dbReference type="RefSeq" id="XP_022668194.1">
    <property type="nucleotide sequence ID" value="XM_022812459.1"/>
</dbReference>
<organism evidence="6 7">
    <name type="scientific">Varroa destructor</name>
    <name type="common">Honeybee mite</name>
    <dbReference type="NCBI Taxonomy" id="109461"/>
    <lineage>
        <taxon>Eukaryota</taxon>
        <taxon>Metazoa</taxon>
        <taxon>Ecdysozoa</taxon>
        <taxon>Arthropoda</taxon>
        <taxon>Chelicerata</taxon>
        <taxon>Arachnida</taxon>
        <taxon>Acari</taxon>
        <taxon>Parasitiformes</taxon>
        <taxon>Mesostigmata</taxon>
        <taxon>Gamasina</taxon>
        <taxon>Dermanyssoidea</taxon>
        <taxon>Varroidae</taxon>
        <taxon>Varroa</taxon>
    </lineage>
</organism>
<dbReference type="PANTHER" id="PTHR10715:SF0">
    <property type="entry name" value="LARGE RIBOSOMAL SUBUNIT PROTEIN EL6"/>
    <property type="match status" value="1"/>
</dbReference>
<evidence type="ECO:0000313" key="6">
    <source>
        <dbReference type="EnsemblMetazoa" id="XP_022668194"/>
    </source>
</evidence>
<dbReference type="GO" id="GO:0000027">
    <property type="term" value="P:ribosomal large subunit assembly"/>
    <property type="evidence" value="ECO:0007669"/>
    <property type="project" value="TreeGrafter"/>
</dbReference>
<evidence type="ECO:0000313" key="7">
    <source>
        <dbReference type="Proteomes" id="UP000594260"/>
    </source>
</evidence>
<evidence type="ECO:0000256" key="2">
    <source>
        <dbReference type="ARBA" id="ARBA00022980"/>
    </source>
</evidence>
<comment type="subunit">
    <text evidence="4">Component of the large ribosomal subunit. May bind IPO9 with low affinity.</text>
</comment>
<comment type="similarity">
    <text evidence="1 5">Belongs to the eukaryotic ribosomal protein eL6 family.</text>
</comment>
<protein>
    <recommendedName>
        <fullName evidence="5">60S ribosomal protein L6</fullName>
    </recommendedName>
</protein>
<dbReference type="EnsemblMetazoa" id="XM_022812459">
    <property type="protein sequence ID" value="XP_022668194"/>
    <property type="gene ID" value="LOC111253283"/>
</dbReference>
<dbReference type="PANTHER" id="PTHR10715">
    <property type="entry name" value="60S RIBOSOMAL PROTEIN L6"/>
    <property type="match status" value="1"/>
</dbReference>
<dbReference type="InterPro" id="IPR008991">
    <property type="entry name" value="Translation_prot_SH3-like_sf"/>
</dbReference>
<name>A0A7M7L042_VARDE</name>
<dbReference type="InterPro" id="IPR041997">
    <property type="entry name" value="Ribosomal_eL6_KOW"/>
</dbReference>
<dbReference type="GO" id="GO:0002181">
    <property type="term" value="P:cytoplasmic translation"/>
    <property type="evidence" value="ECO:0007669"/>
    <property type="project" value="TreeGrafter"/>
</dbReference>
<sequence>MLHFTYMAGAAKKPAKKAVQTVKHKELKNPLIARGIRKFSNAQVMRRTGSWKFVKDPVELAKAFQTPKKVERKTIVKQIGGDKNGKERVILVKKPRKFYSTEDSLKPPKTSRKRVYRAARKSITPGTVLILLAGRHRGRRVVYLKQLESGLLLVTGPYKLNSCPLRRIHQNFVIATSTKLDITSVKLSEQLKDQLFAKPKMPRSKGNTARGGDLFEQRKVDFIPSEERRKLQVEVDSQLLEVIGKNPDAEVLKQYLKKPFALNSRMYPHALKF</sequence>
<dbReference type="GO" id="GO:0003723">
    <property type="term" value="F:RNA binding"/>
    <property type="evidence" value="ECO:0007669"/>
    <property type="project" value="TreeGrafter"/>
</dbReference>
<evidence type="ECO:0000256" key="1">
    <source>
        <dbReference type="ARBA" id="ARBA00010592"/>
    </source>
</evidence>
<dbReference type="Gene3D" id="2.30.30.30">
    <property type="match status" value="1"/>
</dbReference>
<dbReference type="Proteomes" id="UP000594260">
    <property type="component" value="Unplaced"/>
</dbReference>
<dbReference type="InterPro" id="IPR014722">
    <property type="entry name" value="Rib_uL2_dom2"/>
</dbReference>
<dbReference type="GeneID" id="111253283"/>
<dbReference type="CTD" id="6128"/>
<dbReference type="FunFam" id="2.30.30.30:FF:000014">
    <property type="entry name" value="60S ribosomal protein L6"/>
    <property type="match status" value="1"/>
</dbReference>
<keyword evidence="7" id="KW-1185">Reference proteome</keyword>
<reference evidence="6" key="1">
    <citation type="submission" date="2021-01" db="UniProtKB">
        <authorList>
            <consortium name="EnsemblMetazoa"/>
        </authorList>
    </citation>
    <scope>IDENTIFICATION</scope>
</reference>
<dbReference type="Pfam" id="PF01159">
    <property type="entry name" value="Ribosomal_L6e"/>
    <property type="match status" value="1"/>
</dbReference>
<accession>A0A7M7L042</accession>
<dbReference type="GO" id="GO:0022625">
    <property type="term" value="C:cytosolic large ribosomal subunit"/>
    <property type="evidence" value="ECO:0007669"/>
    <property type="project" value="TreeGrafter"/>
</dbReference>
<evidence type="ECO:0000256" key="3">
    <source>
        <dbReference type="ARBA" id="ARBA00023274"/>
    </source>
</evidence>
<keyword evidence="2 5" id="KW-0689">Ribosomal protein</keyword>
<evidence type="ECO:0000256" key="4">
    <source>
        <dbReference type="ARBA" id="ARBA00046388"/>
    </source>
</evidence>
<dbReference type="SUPFAM" id="SSF50104">
    <property type="entry name" value="Translation proteins SH3-like domain"/>
    <property type="match status" value="1"/>
</dbReference>
<dbReference type="PROSITE" id="PS01170">
    <property type="entry name" value="RIBOSOMAL_L6E"/>
    <property type="match status" value="1"/>
</dbReference>
<dbReference type="CDD" id="cd13156">
    <property type="entry name" value="KOW_RPL6"/>
    <property type="match status" value="1"/>
</dbReference>
<keyword evidence="3 5" id="KW-0687">Ribonucleoprotein</keyword>
<dbReference type="AlphaFoldDB" id="A0A7M7L042"/>
<proteinExistence type="inferred from homology"/>
<dbReference type="InterPro" id="IPR049633">
    <property type="entry name" value="Ribosomal_eL6_CS"/>
</dbReference>
<dbReference type="InterPro" id="IPR000915">
    <property type="entry name" value="60S_ribosomal_eL6"/>
</dbReference>
<dbReference type="GO" id="GO:0003735">
    <property type="term" value="F:structural constituent of ribosome"/>
    <property type="evidence" value="ECO:0007669"/>
    <property type="project" value="InterPro"/>
</dbReference>